<accession>A0A6H1ZX54</accession>
<name>A0A6H1ZX54_9ZZZZ</name>
<dbReference type="AlphaFoldDB" id="A0A6H1ZX54"/>
<reference evidence="1" key="1">
    <citation type="submission" date="2020-03" db="EMBL/GenBank/DDBJ databases">
        <title>The deep terrestrial virosphere.</title>
        <authorList>
            <person name="Holmfeldt K."/>
            <person name="Nilsson E."/>
            <person name="Simone D."/>
            <person name="Lopez-Fernandez M."/>
            <person name="Wu X."/>
            <person name="de Brujin I."/>
            <person name="Lundin D."/>
            <person name="Andersson A."/>
            <person name="Bertilsson S."/>
            <person name="Dopson M."/>
        </authorList>
    </citation>
    <scope>NUCLEOTIDE SEQUENCE</scope>
    <source>
        <strain evidence="1">TM448A02503</strain>
    </source>
</reference>
<sequence>MSQQVIIDRDLIFRGAALYQPNVKGPLMTEYKIFDEQFVIATTNDWNEEETNGGTIAAAAVDGGAMTLTCGSTANDCAELSHTAQWSAASACGMEAKAKISAITNVCVAIGFVDAKEATNDHIAGEITDAALRDPTVTADAALFVFDTNQTTDVWYVGAINNNTIGTPVAAKGTLIPVANTYFKVRIQTDKVGNVTFYYNGVAVGYLPSAIAYASTNLLTPYVGIISRSTGAAVCTVSRITTWQEN</sequence>
<dbReference type="EMBL" id="MT144316">
    <property type="protein sequence ID" value="QJA52144.1"/>
    <property type="molecule type" value="Genomic_DNA"/>
</dbReference>
<organism evidence="1">
    <name type="scientific">viral metagenome</name>
    <dbReference type="NCBI Taxonomy" id="1070528"/>
    <lineage>
        <taxon>unclassified sequences</taxon>
        <taxon>metagenomes</taxon>
        <taxon>organismal metagenomes</taxon>
    </lineage>
</organism>
<gene>
    <name evidence="1" type="ORF">TM448A02503_0008</name>
</gene>
<evidence type="ECO:0000313" key="1">
    <source>
        <dbReference type="EMBL" id="QJA52144.1"/>
    </source>
</evidence>
<protein>
    <submittedName>
        <fullName evidence="1">Uncharacterized protein</fullName>
    </submittedName>
</protein>
<proteinExistence type="predicted"/>